<evidence type="ECO:0000313" key="1">
    <source>
        <dbReference type="EMBL" id="AJO23703.1"/>
    </source>
</evidence>
<sequence>MTSDGKFTAIVSGTKHYASEEERQKDIETTRLIREMLKKRMKENNKNF</sequence>
<gene>
    <name evidence="1" type="ORF">SB48_HM08orf04643</name>
</gene>
<dbReference type="AlphaFoldDB" id="A0AAN0T735"/>
<reference evidence="2" key="1">
    <citation type="submission" date="2015-01" db="EMBL/GenBank/DDBJ databases">
        <title>Comparative genome analysis of Bacillus coagulans HM-08, Clostridium butyricum HM-68, Bacillus subtilis HM-66 and Bacillus paralicheniformis BL-09.</title>
        <authorList>
            <person name="Zhang H."/>
        </authorList>
    </citation>
    <scope>NUCLEOTIDE SEQUENCE [LARGE SCALE GENOMIC DNA]</scope>
    <source>
        <strain evidence="2">HM-08</strain>
    </source>
</reference>
<protein>
    <submittedName>
        <fullName evidence="1">Uncharacterized protein</fullName>
    </submittedName>
</protein>
<name>A0AAN0T735_HEYCO</name>
<dbReference type="EMBL" id="CP010525">
    <property type="protein sequence ID" value="AJO23703.1"/>
    <property type="molecule type" value="Genomic_DNA"/>
</dbReference>
<evidence type="ECO:0000313" key="2">
    <source>
        <dbReference type="Proteomes" id="UP000032024"/>
    </source>
</evidence>
<dbReference type="Proteomes" id="UP000032024">
    <property type="component" value="Chromosome"/>
</dbReference>
<proteinExistence type="predicted"/>
<accession>A0AAN0T735</accession>
<keyword evidence="2" id="KW-1185">Reference proteome</keyword>
<organism evidence="1 2">
    <name type="scientific">Heyndrickxia coagulans</name>
    <name type="common">Weizmannia coagulans</name>
    <dbReference type="NCBI Taxonomy" id="1398"/>
    <lineage>
        <taxon>Bacteria</taxon>
        <taxon>Bacillati</taxon>
        <taxon>Bacillota</taxon>
        <taxon>Bacilli</taxon>
        <taxon>Bacillales</taxon>
        <taxon>Bacillaceae</taxon>
        <taxon>Heyndrickxia</taxon>
    </lineage>
</organism>